<dbReference type="AlphaFoldDB" id="A0A433D9C8"/>
<name>A0A433D9C8_9FUNG</name>
<keyword evidence="3" id="KW-1133">Transmembrane helix</keyword>
<feature type="transmembrane region" description="Helical" evidence="3">
    <location>
        <begin position="359"/>
        <end position="381"/>
    </location>
</feature>
<keyword evidence="3" id="KW-0472">Membrane</keyword>
<accession>A0A433D9C8</accession>
<comment type="caution">
    <text evidence="4">The sequence shown here is derived from an EMBL/GenBank/DDBJ whole genome shotgun (WGS) entry which is preliminary data.</text>
</comment>
<sequence length="478" mass="53873">MADPNHSGTTLATKGAKTFSEPDLEEQPEDDIDIEVEVKTAVMDVIQKKDYTRGEGLTNVLVKAIDKAPELASSALRELSYVKLPANKIKYDDNNSSKSKFTELENFHPCILDPESKKWAPMKDSFTDALSFARTRYWLNFALFLTYFAVFASMIDGHVDHGTGDITTIVLGAFFIFQEFRLLINRPVPYLKCTYNYTDIATIGFPFVTAILDRYAPGINIYYPPNDWLPSFSLLLLWISLISRLRVVKRIGILVIVIYSILQHIWPFIFIASAFLLAFAHALLVLLRHVPLINQASPYSGNLTNTAGVVADTISLTANSSDASNGAFHQWDTAVPSIIYFLGGDWSSLSAYDTSPYRTVLKCVFTFMVTIGILNVSIALLNDIFSKTYANGEREWVIMMAETVARVEMMMPKSILPIGSMEKKKNQTKCRDFRFTYSKSTLTQILDNNSFYIIYCGSRHLINESELPQSTNKRLSFT</sequence>
<dbReference type="GO" id="GO:0005886">
    <property type="term" value="C:plasma membrane"/>
    <property type="evidence" value="ECO:0007669"/>
    <property type="project" value="TreeGrafter"/>
</dbReference>
<feature type="transmembrane region" description="Helical" evidence="3">
    <location>
        <begin position="196"/>
        <end position="216"/>
    </location>
</feature>
<dbReference type="GO" id="GO:0005262">
    <property type="term" value="F:calcium channel activity"/>
    <property type="evidence" value="ECO:0007669"/>
    <property type="project" value="TreeGrafter"/>
</dbReference>
<feature type="region of interest" description="Disordered" evidence="2">
    <location>
        <begin position="1"/>
        <end position="29"/>
    </location>
</feature>
<dbReference type="EMBL" id="RBNI01004434">
    <property type="protein sequence ID" value="RUP47498.1"/>
    <property type="molecule type" value="Genomic_DNA"/>
</dbReference>
<protein>
    <recommendedName>
        <fullName evidence="6">Ion transport domain-containing protein</fullName>
    </recommendedName>
</protein>
<organism evidence="4 5">
    <name type="scientific">Jimgerdemannia flammicorona</name>
    <dbReference type="NCBI Taxonomy" id="994334"/>
    <lineage>
        <taxon>Eukaryota</taxon>
        <taxon>Fungi</taxon>
        <taxon>Fungi incertae sedis</taxon>
        <taxon>Mucoromycota</taxon>
        <taxon>Mucoromycotina</taxon>
        <taxon>Endogonomycetes</taxon>
        <taxon>Endogonales</taxon>
        <taxon>Endogonaceae</taxon>
        <taxon>Jimgerdemannia</taxon>
    </lineage>
</organism>
<keyword evidence="5" id="KW-1185">Reference proteome</keyword>
<reference evidence="4 5" key="1">
    <citation type="journal article" date="2018" name="New Phytol.">
        <title>Phylogenomics of Endogonaceae and evolution of mycorrhizas within Mucoromycota.</title>
        <authorList>
            <person name="Chang Y."/>
            <person name="Desiro A."/>
            <person name="Na H."/>
            <person name="Sandor L."/>
            <person name="Lipzen A."/>
            <person name="Clum A."/>
            <person name="Barry K."/>
            <person name="Grigoriev I.V."/>
            <person name="Martin F.M."/>
            <person name="Stajich J.E."/>
            <person name="Smith M.E."/>
            <person name="Bonito G."/>
            <person name="Spatafora J.W."/>
        </authorList>
    </citation>
    <scope>NUCLEOTIDE SEQUENCE [LARGE SCALE GENOMIC DNA]</scope>
    <source>
        <strain evidence="4 5">GMNB39</strain>
    </source>
</reference>
<dbReference type="PANTHER" id="PTHR10582">
    <property type="entry name" value="TRANSIENT RECEPTOR POTENTIAL ION CHANNEL PROTEIN"/>
    <property type="match status" value="1"/>
</dbReference>
<keyword evidence="3" id="KW-0812">Transmembrane</keyword>
<evidence type="ECO:0000256" key="1">
    <source>
        <dbReference type="ARBA" id="ARBA00022737"/>
    </source>
</evidence>
<dbReference type="PANTHER" id="PTHR10582:SF2">
    <property type="entry name" value="INACTIVE"/>
    <property type="match status" value="1"/>
</dbReference>
<keyword evidence="1" id="KW-0677">Repeat</keyword>
<evidence type="ECO:0000313" key="5">
    <source>
        <dbReference type="Proteomes" id="UP000268093"/>
    </source>
</evidence>
<proteinExistence type="predicted"/>
<gene>
    <name evidence="4" type="ORF">BC936DRAFT_145671</name>
</gene>
<feature type="transmembrane region" description="Helical" evidence="3">
    <location>
        <begin position="137"/>
        <end position="154"/>
    </location>
</feature>
<evidence type="ECO:0000256" key="2">
    <source>
        <dbReference type="SAM" id="MobiDB-lite"/>
    </source>
</evidence>
<feature type="transmembrane region" description="Helical" evidence="3">
    <location>
        <begin position="228"/>
        <end position="245"/>
    </location>
</feature>
<dbReference type="GO" id="GO:0098703">
    <property type="term" value="P:calcium ion import across plasma membrane"/>
    <property type="evidence" value="ECO:0007669"/>
    <property type="project" value="TreeGrafter"/>
</dbReference>
<evidence type="ECO:0000256" key="3">
    <source>
        <dbReference type="SAM" id="Phobius"/>
    </source>
</evidence>
<feature type="compositionally biased region" description="Polar residues" evidence="2">
    <location>
        <begin position="1"/>
        <end position="12"/>
    </location>
</feature>
<evidence type="ECO:0008006" key="6">
    <source>
        <dbReference type="Google" id="ProtNLM"/>
    </source>
</evidence>
<feature type="transmembrane region" description="Helical" evidence="3">
    <location>
        <begin position="265"/>
        <end position="287"/>
    </location>
</feature>
<dbReference type="InterPro" id="IPR024862">
    <property type="entry name" value="TRPV"/>
</dbReference>
<feature type="transmembrane region" description="Helical" evidence="3">
    <location>
        <begin position="166"/>
        <end position="184"/>
    </location>
</feature>
<dbReference type="Proteomes" id="UP000268093">
    <property type="component" value="Unassembled WGS sequence"/>
</dbReference>
<dbReference type="OrthoDB" id="2352140at2759"/>
<evidence type="ECO:0000313" key="4">
    <source>
        <dbReference type="EMBL" id="RUP47498.1"/>
    </source>
</evidence>